<sequence length="67" mass="7187">MNLFVNQKIIIHELRVQGITNSSVLQIGSSGVIKPLSNLYNTGAFSEPAIQLSTVTPDVEVLLPPPS</sequence>
<dbReference type="Proteomes" id="UP000245998">
    <property type="component" value="Unassembled WGS sequence"/>
</dbReference>
<accession>A0A2U1JVN0</accession>
<dbReference type="EMBL" id="QCZG01000032">
    <property type="protein sequence ID" value="PWA09035.1"/>
    <property type="molecule type" value="Genomic_DNA"/>
</dbReference>
<dbReference type="Pfam" id="PF10803">
    <property type="entry name" value="GerPB"/>
    <property type="match status" value="1"/>
</dbReference>
<protein>
    <submittedName>
        <fullName evidence="1">Spore gernimation protein KA</fullName>
    </submittedName>
</protein>
<reference evidence="1 2" key="1">
    <citation type="submission" date="2018-04" db="EMBL/GenBank/DDBJ databases">
        <title>Camelliibacillus theae gen. nov., sp. nov., isolated from Pu'er tea.</title>
        <authorList>
            <person name="Niu L."/>
        </authorList>
    </citation>
    <scope>NUCLEOTIDE SEQUENCE [LARGE SCALE GENOMIC DNA]</scope>
    <source>
        <strain evidence="1 2">T8</strain>
    </source>
</reference>
<dbReference type="AlphaFoldDB" id="A0A2U1JVN0"/>
<name>A0A2U1JVN0_9BACI</name>
<dbReference type="InterPro" id="IPR024255">
    <property type="entry name" value="GerPB"/>
</dbReference>
<evidence type="ECO:0000313" key="2">
    <source>
        <dbReference type="Proteomes" id="UP000245998"/>
    </source>
</evidence>
<gene>
    <name evidence="1" type="ORF">DCC39_13795</name>
</gene>
<dbReference type="RefSeq" id="WP_116555483.1">
    <property type="nucleotide sequence ID" value="NZ_QCZG01000032.1"/>
</dbReference>
<evidence type="ECO:0000313" key="1">
    <source>
        <dbReference type="EMBL" id="PWA09035.1"/>
    </source>
</evidence>
<keyword evidence="2" id="KW-1185">Reference proteome</keyword>
<organism evidence="1 2">
    <name type="scientific">Pueribacillus theae</name>
    <dbReference type="NCBI Taxonomy" id="2171751"/>
    <lineage>
        <taxon>Bacteria</taxon>
        <taxon>Bacillati</taxon>
        <taxon>Bacillota</taxon>
        <taxon>Bacilli</taxon>
        <taxon>Bacillales</taxon>
        <taxon>Bacillaceae</taxon>
        <taxon>Pueribacillus</taxon>
    </lineage>
</organism>
<comment type="caution">
    <text evidence="1">The sequence shown here is derived from an EMBL/GenBank/DDBJ whole genome shotgun (WGS) entry which is preliminary data.</text>
</comment>
<dbReference type="OrthoDB" id="2971631at2"/>
<proteinExistence type="predicted"/>